<evidence type="ECO:0000313" key="2">
    <source>
        <dbReference type="Proteomes" id="UP000004459"/>
    </source>
</evidence>
<name>G9YUJ1_FLAPL</name>
<comment type="caution">
    <text evidence="1">The sequence shown here is derived from an EMBL/GenBank/DDBJ whole genome shotgun (WGS) entry which is preliminary data.</text>
</comment>
<proteinExistence type="predicted"/>
<gene>
    <name evidence="1" type="ORF">HMPREF0372_03205</name>
</gene>
<reference evidence="1 2" key="1">
    <citation type="submission" date="2011-08" db="EMBL/GenBank/DDBJ databases">
        <authorList>
            <person name="Weinstock G."/>
            <person name="Sodergren E."/>
            <person name="Clifton S."/>
            <person name="Fulton L."/>
            <person name="Fulton B."/>
            <person name="Courtney L."/>
            <person name="Fronick C."/>
            <person name="Harrison M."/>
            <person name="Strong C."/>
            <person name="Farmer C."/>
            <person name="Delahaunty K."/>
            <person name="Markovic C."/>
            <person name="Hall O."/>
            <person name="Minx P."/>
            <person name="Tomlinson C."/>
            <person name="Mitreva M."/>
            <person name="Hou S."/>
            <person name="Chen J."/>
            <person name="Wollam A."/>
            <person name="Pepin K.H."/>
            <person name="Johnson M."/>
            <person name="Bhonagiri V."/>
            <person name="Zhang X."/>
            <person name="Suruliraj S."/>
            <person name="Warren W."/>
            <person name="Chinwalla A."/>
            <person name="Mardis E.R."/>
            <person name="Wilson R.K."/>
        </authorList>
    </citation>
    <scope>NUCLEOTIDE SEQUENCE [LARGE SCALE GENOMIC DNA]</scope>
    <source>
        <strain evidence="1 2">ATCC 29863</strain>
    </source>
</reference>
<dbReference type="EMBL" id="AGCK01000258">
    <property type="protein sequence ID" value="EHM42254.1"/>
    <property type="molecule type" value="Genomic_DNA"/>
</dbReference>
<organism evidence="1 2">
    <name type="scientific">Flavonifractor plautii ATCC 29863</name>
    <dbReference type="NCBI Taxonomy" id="411475"/>
    <lineage>
        <taxon>Bacteria</taxon>
        <taxon>Bacillati</taxon>
        <taxon>Bacillota</taxon>
        <taxon>Clostridia</taxon>
        <taxon>Eubacteriales</taxon>
        <taxon>Oscillospiraceae</taxon>
        <taxon>Flavonifractor</taxon>
    </lineage>
</organism>
<protein>
    <submittedName>
        <fullName evidence="1">Uncharacterized protein</fullName>
    </submittedName>
</protein>
<sequence length="50" mass="5613">MIYQRSGKLPRKAAAGNYNRIFLEPSPAAARRFPVPLHLGVLLAYLLTFL</sequence>
<dbReference type="Proteomes" id="UP000004459">
    <property type="component" value="Unassembled WGS sequence"/>
</dbReference>
<dbReference type="HOGENOM" id="CLU_3118091_0_0_9"/>
<dbReference type="AlphaFoldDB" id="G9YUJ1"/>
<accession>G9YUJ1</accession>
<evidence type="ECO:0000313" key="1">
    <source>
        <dbReference type="EMBL" id="EHM42254.1"/>
    </source>
</evidence>